<dbReference type="AlphaFoldDB" id="A0A2A2KA69"/>
<comment type="similarity">
    <text evidence="6 7">Belongs to the ephrin family.</text>
</comment>
<evidence type="ECO:0000259" key="9">
    <source>
        <dbReference type="PROSITE" id="PS51551"/>
    </source>
</evidence>
<dbReference type="GO" id="GO:0048013">
    <property type="term" value="P:ephrin receptor signaling pathway"/>
    <property type="evidence" value="ECO:0007669"/>
    <property type="project" value="TreeGrafter"/>
</dbReference>
<keyword evidence="2" id="KW-0732">Signal</keyword>
<dbReference type="GO" id="GO:0005886">
    <property type="term" value="C:plasma membrane"/>
    <property type="evidence" value="ECO:0007669"/>
    <property type="project" value="TreeGrafter"/>
</dbReference>
<keyword evidence="3 7" id="KW-0472">Membrane</keyword>
<evidence type="ECO:0000256" key="3">
    <source>
        <dbReference type="ARBA" id="ARBA00023136"/>
    </source>
</evidence>
<dbReference type="GO" id="GO:0007411">
    <property type="term" value="P:axon guidance"/>
    <property type="evidence" value="ECO:0007669"/>
    <property type="project" value="TreeGrafter"/>
</dbReference>
<dbReference type="InterPro" id="IPR008972">
    <property type="entry name" value="Cupredoxin"/>
</dbReference>
<feature type="region of interest" description="Disordered" evidence="8">
    <location>
        <begin position="153"/>
        <end position="180"/>
    </location>
</feature>
<dbReference type="STRING" id="2018661.A0A2A2KA69"/>
<dbReference type="InterPro" id="IPR001799">
    <property type="entry name" value="Ephrin_RBD"/>
</dbReference>
<feature type="domain" description="Ephrin RBD" evidence="9">
    <location>
        <begin position="3"/>
        <end position="145"/>
    </location>
</feature>
<keyword evidence="4 6" id="KW-1015">Disulfide bond</keyword>
<dbReference type="PANTHER" id="PTHR11304:SF43">
    <property type="entry name" value="EPHRIN RBD DOMAIN-CONTAINING PROTEIN"/>
    <property type="match status" value="1"/>
</dbReference>
<dbReference type="Pfam" id="PF00812">
    <property type="entry name" value="Ephrin"/>
    <property type="match status" value="1"/>
</dbReference>
<feature type="disulfide bond" evidence="6">
    <location>
        <begin position="70"/>
        <end position="134"/>
    </location>
</feature>
<sequence length="275" mass="31361">MQKAVKSRKFHVRMARSLEIENIMTVRVERYAAIGDTLDIICPFYDQNTPPEETEQSIIYRVTENEYELCQKHSSAKELGRCVAPYRMDKLKVSFRLMNPNPSGLDYKPGVTYYFISTSTGSKSGLENESGGLCASHNLKMVIHVTEKNGDIGHIHRHHHGKKPTTTPETASREENRPKAWPKNDPLWGEFYQKIVVPAENNPRPKYEHNRAERVTLDSGDSKDLYESIPIAEDRIDFQIHEIGEVESLFASSQKLTISISIVSGFLLILLSLWI</sequence>
<reference evidence="10 11" key="1">
    <citation type="journal article" date="2017" name="Curr. Biol.">
        <title>Genome architecture and evolution of a unichromosomal asexual nematode.</title>
        <authorList>
            <person name="Fradin H."/>
            <person name="Zegar C."/>
            <person name="Gutwein M."/>
            <person name="Lucas J."/>
            <person name="Kovtun M."/>
            <person name="Corcoran D."/>
            <person name="Baugh L.R."/>
            <person name="Kiontke K."/>
            <person name="Gunsalus K."/>
            <person name="Fitch D.H."/>
            <person name="Piano F."/>
        </authorList>
    </citation>
    <scope>NUCLEOTIDE SEQUENCE [LARGE SCALE GENOMIC DNA]</scope>
    <source>
        <strain evidence="10">PF1309</strain>
    </source>
</reference>
<dbReference type="CDD" id="cd02675">
    <property type="entry name" value="Ephrin_ectodomain"/>
    <property type="match status" value="1"/>
</dbReference>
<dbReference type="SUPFAM" id="SSF49503">
    <property type="entry name" value="Cupredoxins"/>
    <property type="match status" value="1"/>
</dbReference>
<evidence type="ECO:0000256" key="6">
    <source>
        <dbReference type="PROSITE-ProRule" id="PRU00884"/>
    </source>
</evidence>
<dbReference type="OrthoDB" id="6250301at2759"/>
<evidence type="ECO:0000256" key="7">
    <source>
        <dbReference type="RuleBase" id="RU004375"/>
    </source>
</evidence>
<evidence type="ECO:0000256" key="1">
    <source>
        <dbReference type="ARBA" id="ARBA00004370"/>
    </source>
</evidence>
<dbReference type="PRINTS" id="PR01347">
    <property type="entry name" value="EPHRIN"/>
</dbReference>
<dbReference type="Gene3D" id="2.60.40.420">
    <property type="entry name" value="Cupredoxins - blue copper proteins"/>
    <property type="match status" value="1"/>
</dbReference>
<proteinExistence type="inferred from homology"/>
<dbReference type="EMBL" id="LIAE01009207">
    <property type="protein sequence ID" value="PAV70821.1"/>
    <property type="molecule type" value="Genomic_DNA"/>
</dbReference>
<name>A0A2A2KA69_9BILA</name>
<accession>A0A2A2KA69</accession>
<dbReference type="PANTHER" id="PTHR11304">
    <property type="entry name" value="EPHRIN"/>
    <property type="match status" value="1"/>
</dbReference>
<evidence type="ECO:0000256" key="8">
    <source>
        <dbReference type="SAM" id="MobiDB-lite"/>
    </source>
</evidence>
<dbReference type="PROSITE" id="PS51551">
    <property type="entry name" value="EPHRIN_RBD_2"/>
    <property type="match status" value="1"/>
</dbReference>
<organism evidence="10 11">
    <name type="scientific">Diploscapter pachys</name>
    <dbReference type="NCBI Taxonomy" id="2018661"/>
    <lineage>
        <taxon>Eukaryota</taxon>
        <taxon>Metazoa</taxon>
        <taxon>Ecdysozoa</taxon>
        <taxon>Nematoda</taxon>
        <taxon>Chromadorea</taxon>
        <taxon>Rhabditida</taxon>
        <taxon>Rhabditina</taxon>
        <taxon>Rhabditomorpha</taxon>
        <taxon>Rhabditoidea</taxon>
        <taxon>Rhabditidae</taxon>
        <taxon>Diploscapter</taxon>
    </lineage>
</organism>
<evidence type="ECO:0000256" key="4">
    <source>
        <dbReference type="ARBA" id="ARBA00023157"/>
    </source>
</evidence>
<evidence type="ECO:0000256" key="2">
    <source>
        <dbReference type="ARBA" id="ARBA00022729"/>
    </source>
</evidence>
<keyword evidence="5" id="KW-0325">Glycoprotein</keyword>
<evidence type="ECO:0000256" key="5">
    <source>
        <dbReference type="ARBA" id="ARBA00023180"/>
    </source>
</evidence>
<feature type="disulfide bond" evidence="6">
    <location>
        <begin position="42"/>
        <end position="82"/>
    </location>
</feature>
<comment type="caution">
    <text evidence="10">The sequence shown here is derived from an EMBL/GenBank/DDBJ whole genome shotgun (WGS) entry which is preliminary data.</text>
</comment>
<evidence type="ECO:0000313" key="10">
    <source>
        <dbReference type="EMBL" id="PAV70821.1"/>
    </source>
</evidence>
<dbReference type="Proteomes" id="UP000218231">
    <property type="component" value="Unassembled WGS sequence"/>
</dbReference>
<comment type="subcellular location">
    <subcellularLocation>
        <location evidence="1">Membrane</location>
    </subcellularLocation>
</comment>
<dbReference type="GO" id="GO:0046875">
    <property type="term" value="F:ephrin receptor binding"/>
    <property type="evidence" value="ECO:0007669"/>
    <property type="project" value="TreeGrafter"/>
</dbReference>
<protein>
    <recommendedName>
        <fullName evidence="9">Ephrin RBD domain-containing protein</fullName>
    </recommendedName>
</protein>
<gene>
    <name evidence="10" type="ORF">WR25_23036</name>
</gene>
<evidence type="ECO:0000313" key="11">
    <source>
        <dbReference type="Proteomes" id="UP000218231"/>
    </source>
</evidence>
<dbReference type="InterPro" id="IPR031328">
    <property type="entry name" value="Ephrin"/>
</dbReference>
<keyword evidence="11" id="KW-1185">Reference proteome</keyword>